<gene>
    <name evidence="1" type="ORF">EV186_10818</name>
</gene>
<evidence type="ECO:0000313" key="2">
    <source>
        <dbReference type="Proteomes" id="UP000295444"/>
    </source>
</evidence>
<accession>A0A4R6RXK3</accession>
<proteinExistence type="predicted"/>
<dbReference type="AlphaFoldDB" id="A0A4R6RXK3"/>
<evidence type="ECO:0000313" key="1">
    <source>
        <dbReference type="EMBL" id="TDP91809.1"/>
    </source>
</evidence>
<reference evidence="1 2" key="1">
    <citation type="submission" date="2019-03" db="EMBL/GenBank/DDBJ databases">
        <title>Genomic Encyclopedia of Type Strains, Phase IV (KMG-IV): sequencing the most valuable type-strain genomes for metagenomic binning, comparative biology and taxonomic classification.</title>
        <authorList>
            <person name="Goeker M."/>
        </authorList>
    </citation>
    <scope>NUCLEOTIDE SEQUENCE [LARGE SCALE GENOMIC DNA]</scope>
    <source>
        <strain evidence="1 2">DSM 45361</strain>
    </source>
</reference>
<name>A0A4R6RXK3_LABRH</name>
<comment type="caution">
    <text evidence="1">The sequence shown here is derived from an EMBL/GenBank/DDBJ whole genome shotgun (WGS) entry which is preliminary data.</text>
</comment>
<sequence length="92" mass="10230">MTEQVTGPRSGPLPELLRILWSARIDTTANRWHLTRRVIPELKTLADAVADARLGEAAKHAEAAIAHLDIMVEELRTAIDFIQAQNPDHRTG</sequence>
<protein>
    <submittedName>
        <fullName evidence="1">Uncharacterized protein</fullName>
    </submittedName>
</protein>
<dbReference type="RefSeq" id="WP_133853397.1">
    <property type="nucleotide sequence ID" value="NZ_SNXZ01000008.1"/>
</dbReference>
<keyword evidence="2" id="KW-1185">Reference proteome</keyword>
<dbReference type="EMBL" id="SNXZ01000008">
    <property type="protein sequence ID" value="TDP91809.1"/>
    <property type="molecule type" value="Genomic_DNA"/>
</dbReference>
<dbReference type="Proteomes" id="UP000295444">
    <property type="component" value="Unassembled WGS sequence"/>
</dbReference>
<organism evidence="1 2">
    <name type="scientific">Labedaea rhizosphaerae</name>
    <dbReference type="NCBI Taxonomy" id="598644"/>
    <lineage>
        <taxon>Bacteria</taxon>
        <taxon>Bacillati</taxon>
        <taxon>Actinomycetota</taxon>
        <taxon>Actinomycetes</taxon>
        <taxon>Pseudonocardiales</taxon>
        <taxon>Pseudonocardiaceae</taxon>
        <taxon>Labedaea</taxon>
    </lineage>
</organism>